<feature type="domain" description="Ribitol-5-phosphate transferase FKTN N-terminal" evidence="6">
    <location>
        <begin position="54"/>
        <end position="255"/>
    </location>
</feature>
<dbReference type="InterPro" id="IPR009644">
    <property type="entry name" value="FKTN/MNN4/W02B3.4-1"/>
</dbReference>
<dbReference type="Proteomes" id="UP000014500">
    <property type="component" value="Unassembled WGS sequence"/>
</dbReference>
<keyword evidence="4 5" id="KW-0472">Membrane</keyword>
<protein>
    <recommendedName>
        <fullName evidence="6">Ribitol-5-phosphate transferase FKTN N-terminal domain-containing protein</fullName>
    </recommendedName>
</protein>
<evidence type="ECO:0000256" key="4">
    <source>
        <dbReference type="ARBA" id="ARBA00023136"/>
    </source>
</evidence>
<keyword evidence="3 5" id="KW-1133">Transmembrane helix</keyword>
<feature type="transmembrane region" description="Helical" evidence="5">
    <location>
        <begin position="6"/>
        <end position="29"/>
    </location>
</feature>
<dbReference type="PhylomeDB" id="T1JDM5"/>
<dbReference type="AlphaFoldDB" id="T1JDM5"/>
<dbReference type="EMBL" id="JH432107">
    <property type="status" value="NOT_ANNOTATED_CDS"/>
    <property type="molecule type" value="Genomic_DNA"/>
</dbReference>
<evidence type="ECO:0000259" key="6">
    <source>
        <dbReference type="Pfam" id="PF19737"/>
    </source>
</evidence>
<dbReference type="InterPro" id="IPR045587">
    <property type="entry name" value="FKTN_N"/>
</dbReference>
<dbReference type="PANTHER" id="PTHR15407:SF28">
    <property type="entry name" value="RIBITOL-5-PHOSPHATE TRANSFERASE FKTN"/>
    <property type="match status" value="1"/>
</dbReference>
<evidence type="ECO:0000313" key="7">
    <source>
        <dbReference type="EnsemblMetazoa" id="SMAR011909-PA"/>
    </source>
</evidence>
<name>T1JDM5_STRMM</name>
<evidence type="ECO:0000313" key="8">
    <source>
        <dbReference type="Proteomes" id="UP000014500"/>
    </source>
</evidence>
<proteinExistence type="predicted"/>
<reference evidence="8" key="1">
    <citation type="submission" date="2011-05" db="EMBL/GenBank/DDBJ databases">
        <authorList>
            <person name="Richards S.R."/>
            <person name="Qu J."/>
            <person name="Jiang H."/>
            <person name="Jhangiani S.N."/>
            <person name="Agravi P."/>
            <person name="Goodspeed R."/>
            <person name="Gross S."/>
            <person name="Mandapat C."/>
            <person name="Jackson L."/>
            <person name="Mathew T."/>
            <person name="Pu L."/>
            <person name="Thornton R."/>
            <person name="Saada N."/>
            <person name="Wilczek-Boney K.B."/>
            <person name="Lee S."/>
            <person name="Kovar C."/>
            <person name="Wu Y."/>
            <person name="Scherer S.E."/>
            <person name="Worley K.C."/>
            <person name="Muzny D.M."/>
            <person name="Gibbs R."/>
        </authorList>
    </citation>
    <scope>NUCLEOTIDE SEQUENCE</scope>
    <source>
        <strain evidence="8">Brora</strain>
    </source>
</reference>
<keyword evidence="2 5" id="KW-0812">Transmembrane</keyword>
<dbReference type="EnsemblMetazoa" id="SMAR011909-RA">
    <property type="protein sequence ID" value="SMAR011909-PA"/>
    <property type="gene ID" value="SMAR011909"/>
</dbReference>
<keyword evidence="8" id="KW-1185">Reference proteome</keyword>
<dbReference type="OMA" id="NIPLIHW"/>
<dbReference type="PANTHER" id="PTHR15407">
    <property type="entry name" value="FUKUTIN-RELATED"/>
    <property type="match status" value="1"/>
</dbReference>
<dbReference type="Pfam" id="PF19737">
    <property type="entry name" value="FKTN_N"/>
    <property type="match status" value="1"/>
</dbReference>
<dbReference type="GO" id="GO:0016020">
    <property type="term" value="C:membrane"/>
    <property type="evidence" value="ECO:0007669"/>
    <property type="project" value="UniProtKB-SubCell"/>
</dbReference>
<sequence>MKKIRLYIVLIPVSVLLLLVEIVLLTLLLRAKTSPIKSPEPLTFSHSINLKNLQTFTKIAEKNRIPLTVIDKALLKSIYNGSSMEDGKVITLATFSEFVNSKIHFMDSIKSLGFQVVPLTGPNRRLLQHGYHVSIPLHHLFIRWGHALHLVVIYEREMNYWWFGGTTLNTSLKNQLFKLGLHLNWELDETALEKFEIYPVQIFNTRLHIPKNIPSFLNQMQTSRFIECNFTQAEMFHRVHGRDESAEALEFKSDAWRLLAKAKSLLDMLNIAFWLSSGTCLGYYRQCDIIRHSRDVDLGIWIKDYDSRLISTFSSHGLPLKHQFGRINDSFELSFQFGDVNEQDYVWNGGTQARTGKKFKYIFPRFSLCWTEFLELKLRIPCQTESYILANYGPLWMTPIKTWDWKKSPSNVHENGQWPEEEWPLVIRQFQITNSKRKLKENFFN</sequence>
<accession>T1JDM5</accession>
<dbReference type="eggNOG" id="ENOG502QUDN">
    <property type="taxonomic scope" value="Eukaryota"/>
</dbReference>
<organism evidence="7 8">
    <name type="scientific">Strigamia maritima</name>
    <name type="common">European centipede</name>
    <name type="synonym">Geophilus maritimus</name>
    <dbReference type="NCBI Taxonomy" id="126957"/>
    <lineage>
        <taxon>Eukaryota</taxon>
        <taxon>Metazoa</taxon>
        <taxon>Ecdysozoa</taxon>
        <taxon>Arthropoda</taxon>
        <taxon>Myriapoda</taxon>
        <taxon>Chilopoda</taxon>
        <taxon>Pleurostigmophora</taxon>
        <taxon>Geophilomorpha</taxon>
        <taxon>Linotaeniidae</taxon>
        <taxon>Strigamia</taxon>
    </lineage>
</organism>
<reference evidence="7" key="2">
    <citation type="submission" date="2015-02" db="UniProtKB">
        <authorList>
            <consortium name="EnsemblMetazoa"/>
        </authorList>
    </citation>
    <scope>IDENTIFICATION</scope>
</reference>
<evidence type="ECO:0000256" key="3">
    <source>
        <dbReference type="ARBA" id="ARBA00022989"/>
    </source>
</evidence>
<evidence type="ECO:0000256" key="1">
    <source>
        <dbReference type="ARBA" id="ARBA00004167"/>
    </source>
</evidence>
<evidence type="ECO:0000256" key="5">
    <source>
        <dbReference type="SAM" id="Phobius"/>
    </source>
</evidence>
<comment type="subcellular location">
    <subcellularLocation>
        <location evidence="1">Membrane</location>
        <topology evidence="1">Single-pass membrane protein</topology>
    </subcellularLocation>
</comment>
<dbReference type="HOGENOM" id="CLU_047572_0_0_1"/>
<dbReference type="STRING" id="126957.T1JDM5"/>
<evidence type="ECO:0000256" key="2">
    <source>
        <dbReference type="ARBA" id="ARBA00022692"/>
    </source>
</evidence>